<dbReference type="AlphaFoldDB" id="X0XRP3"/>
<proteinExistence type="inferred from homology"/>
<dbReference type="GO" id="GO:0015807">
    <property type="term" value="P:L-amino acid transport"/>
    <property type="evidence" value="ECO:0007669"/>
    <property type="project" value="TreeGrafter"/>
</dbReference>
<reference evidence="7" key="1">
    <citation type="journal article" date="2014" name="Front. Microbiol.">
        <title>High frequency of phylogenetically diverse reductive dehalogenase-homologous genes in deep subseafloor sedimentary metagenomes.</title>
        <authorList>
            <person name="Kawai M."/>
            <person name="Futagami T."/>
            <person name="Toyoda A."/>
            <person name="Takaki Y."/>
            <person name="Nishi S."/>
            <person name="Hori S."/>
            <person name="Arai W."/>
            <person name="Tsubouchi T."/>
            <person name="Morono Y."/>
            <person name="Uchiyama I."/>
            <person name="Ito T."/>
            <person name="Fujiyama A."/>
            <person name="Inagaki F."/>
            <person name="Takami H."/>
        </authorList>
    </citation>
    <scope>NUCLEOTIDE SEQUENCE</scope>
    <source>
        <strain evidence="7">Expedition CK06-06</strain>
    </source>
</reference>
<evidence type="ECO:0000256" key="1">
    <source>
        <dbReference type="ARBA" id="ARBA00005417"/>
    </source>
</evidence>
<evidence type="ECO:0000313" key="7">
    <source>
        <dbReference type="EMBL" id="GAG37972.1"/>
    </source>
</evidence>
<dbReference type="InterPro" id="IPR052156">
    <property type="entry name" value="BCAA_Transport_ATP-bd_LivF"/>
</dbReference>
<dbReference type="Pfam" id="PF00005">
    <property type="entry name" value="ABC_tran"/>
    <property type="match status" value="1"/>
</dbReference>
<keyword evidence="5" id="KW-0029">Amino-acid transport</keyword>
<dbReference type="GO" id="GO:0005524">
    <property type="term" value="F:ATP binding"/>
    <property type="evidence" value="ECO:0007669"/>
    <property type="project" value="UniProtKB-KW"/>
</dbReference>
<protein>
    <recommendedName>
        <fullName evidence="6">ABC transporter domain-containing protein</fullName>
    </recommendedName>
</protein>
<evidence type="ECO:0000256" key="3">
    <source>
        <dbReference type="ARBA" id="ARBA00022741"/>
    </source>
</evidence>
<evidence type="ECO:0000256" key="2">
    <source>
        <dbReference type="ARBA" id="ARBA00022448"/>
    </source>
</evidence>
<dbReference type="GO" id="GO:0015658">
    <property type="term" value="F:branched-chain amino acid transmembrane transporter activity"/>
    <property type="evidence" value="ECO:0007669"/>
    <property type="project" value="TreeGrafter"/>
</dbReference>
<gene>
    <name evidence="7" type="ORF">S01H1_61924</name>
</gene>
<dbReference type="SUPFAM" id="SSF52540">
    <property type="entry name" value="P-loop containing nucleoside triphosphate hydrolases"/>
    <property type="match status" value="1"/>
</dbReference>
<comment type="caution">
    <text evidence="7">The sequence shown here is derived from an EMBL/GenBank/DDBJ whole genome shotgun (WGS) entry which is preliminary data.</text>
</comment>
<dbReference type="PANTHER" id="PTHR43820">
    <property type="entry name" value="HIGH-AFFINITY BRANCHED-CHAIN AMINO ACID TRANSPORT ATP-BINDING PROTEIN LIVF"/>
    <property type="match status" value="1"/>
</dbReference>
<dbReference type="InterPro" id="IPR027417">
    <property type="entry name" value="P-loop_NTPase"/>
</dbReference>
<dbReference type="Gene3D" id="3.40.50.300">
    <property type="entry name" value="P-loop containing nucleotide triphosphate hydrolases"/>
    <property type="match status" value="1"/>
</dbReference>
<dbReference type="GO" id="GO:0016887">
    <property type="term" value="F:ATP hydrolysis activity"/>
    <property type="evidence" value="ECO:0007669"/>
    <property type="project" value="InterPro"/>
</dbReference>
<dbReference type="InterPro" id="IPR017871">
    <property type="entry name" value="ABC_transporter-like_CS"/>
</dbReference>
<evidence type="ECO:0000256" key="4">
    <source>
        <dbReference type="ARBA" id="ARBA00022840"/>
    </source>
</evidence>
<dbReference type="PANTHER" id="PTHR43820:SF4">
    <property type="entry name" value="HIGH-AFFINITY BRANCHED-CHAIN AMINO ACID TRANSPORT ATP-BINDING PROTEIN LIVF"/>
    <property type="match status" value="1"/>
</dbReference>
<organism evidence="7">
    <name type="scientific">marine sediment metagenome</name>
    <dbReference type="NCBI Taxonomy" id="412755"/>
    <lineage>
        <taxon>unclassified sequences</taxon>
        <taxon>metagenomes</taxon>
        <taxon>ecological metagenomes</taxon>
    </lineage>
</organism>
<evidence type="ECO:0000259" key="6">
    <source>
        <dbReference type="PROSITE" id="PS50893"/>
    </source>
</evidence>
<name>X0XRP3_9ZZZZ</name>
<dbReference type="EMBL" id="BARS01040646">
    <property type="protein sequence ID" value="GAG37972.1"/>
    <property type="molecule type" value="Genomic_DNA"/>
</dbReference>
<evidence type="ECO:0000256" key="5">
    <source>
        <dbReference type="ARBA" id="ARBA00022970"/>
    </source>
</evidence>
<dbReference type="InterPro" id="IPR003593">
    <property type="entry name" value="AAA+_ATPase"/>
</dbReference>
<dbReference type="SMART" id="SM00382">
    <property type="entry name" value="AAA"/>
    <property type="match status" value="1"/>
</dbReference>
<keyword evidence="2" id="KW-0813">Transport</keyword>
<feature type="domain" description="ABC transporter" evidence="6">
    <location>
        <begin position="9"/>
        <end position="241"/>
    </location>
</feature>
<sequence length="241" mass="26412">TLVGRKKLLSVEEVDVFYGEFQAVSGVSFQVQGGELVTIIGANGAGKSTILKALMGLQGCKSGKITFQEQDITRMATYQRARLGITLVPEGRRLFPDLTVEQNLLIGGYTRIDATGMEKDLQRIYGLFPILTERRLQVGKTLSGGEQQMLAIGRALMANPQLILMDEVSLGLMPKYVDEVFKTIERLHTEGVTILLVEQNARKALGVADRGYVLETGRILLQDDAQKLAADPRVKKAYLGG</sequence>
<dbReference type="PROSITE" id="PS00211">
    <property type="entry name" value="ABC_TRANSPORTER_1"/>
    <property type="match status" value="1"/>
</dbReference>
<keyword evidence="3" id="KW-0547">Nucleotide-binding</keyword>
<accession>X0XRP3</accession>
<feature type="non-terminal residue" evidence="7">
    <location>
        <position position="1"/>
    </location>
</feature>
<dbReference type="InterPro" id="IPR003439">
    <property type="entry name" value="ABC_transporter-like_ATP-bd"/>
</dbReference>
<dbReference type="CDD" id="cd03224">
    <property type="entry name" value="ABC_TM1139_LivF_branched"/>
    <property type="match status" value="1"/>
</dbReference>
<comment type="similarity">
    <text evidence="1">Belongs to the ABC transporter superfamily.</text>
</comment>
<keyword evidence="4" id="KW-0067">ATP-binding</keyword>
<dbReference type="PROSITE" id="PS50893">
    <property type="entry name" value="ABC_TRANSPORTER_2"/>
    <property type="match status" value="1"/>
</dbReference>